<evidence type="ECO:0000256" key="1">
    <source>
        <dbReference type="SAM" id="Coils"/>
    </source>
</evidence>
<dbReference type="PANTHER" id="PTHR32309">
    <property type="entry name" value="TYROSINE-PROTEIN KINASE"/>
    <property type="match status" value="1"/>
</dbReference>
<keyword evidence="3" id="KW-1185">Reference proteome</keyword>
<dbReference type="GO" id="GO:0004713">
    <property type="term" value="F:protein tyrosine kinase activity"/>
    <property type="evidence" value="ECO:0007669"/>
    <property type="project" value="TreeGrafter"/>
</dbReference>
<organism evidence="2 3">
    <name type="scientific">Pontiella sulfatireligans</name>
    <dbReference type="NCBI Taxonomy" id="2750658"/>
    <lineage>
        <taxon>Bacteria</taxon>
        <taxon>Pseudomonadati</taxon>
        <taxon>Kiritimatiellota</taxon>
        <taxon>Kiritimatiellia</taxon>
        <taxon>Kiritimatiellales</taxon>
        <taxon>Pontiellaceae</taxon>
        <taxon>Pontiella</taxon>
    </lineage>
</organism>
<keyword evidence="1" id="KW-0175">Coiled coil</keyword>
<evidence type="ECO:0000313" key="3">
    <source>
        <dbReference type="Proteomes" id="UP000346198"/>
    </source>
</evidence>
<proteinExistence type="predicted"/>
<dbReference type="GO" id="GO:0005886">
    <property type="term" value="C:plasma membrane"/>
    <property type="evidence" value="ECO:0007669"/>
    <property type="project" value="TreeGrafter"/>
</dbReference>
<evidence type="ECO:0000313" key="2">
    <source>
        <dbReference type="EMBL" id="VGO20357.1"/>
    </source>
</evidence>
<dbReference type="AlphaFoldDB" id="A0A6C2ULQ8"/>
<dbReference type="PANTHER" id="PTHR32309:SF13">
    <property type="entry name" value="FERRIC ENTEROBACTIN TRANSPORT PROTEIN FEPE"/>
    <property type="match status" value="1"/>
</dbReference>
<dbReference type="RefSeq" id="WP_136061781.1">
    <property type="nucleotide sequence ID" value="NZ_CAAHFH010000001.1"/>
</dbReference>
<name>A0A6C2ULQ8_9BACT</name>
<protein>
    <submittedName>
        <fullName evidence="2">Uncharacterized protein</fullName>
    </submittedName>
</protein>
<dbReference type="Proteomes" id="UP000346198">
    <property type="component" value="Unassembled WGS sequence"/>
</dbReference>
<dbReference type="InterPro" id="IPR050445">
    <property type="entry name" value="Bact_polysacc_biosynth/exp"/>
</dbReference>
<sequence>MTNRIHIVMTSVILSVLEGTPNAYLKTVEEPLYAATARISVFDDSPAANPEFVRTQIAILQSEPIQIEVINRLDLRKTWGKNGAELPLAETLQTLKNCTQIYPHADTSLIAVSVKRSDPNEAAKIANEIANTSRDSRLDILLENARRKNEILAKVLKDQLKRVDEAKQTVEQIKKEHSDQGVESGRSAEVDKIQLRQIETDRLMAQLHMTKKAELRQMIESEKDKKLIDRASRLKPTDTFISSLIEQLQDVKKNSNSSWTTLITAKSTRK</sequence>
<reference evidence="2 3" key="1">
    <citation type="submission" date="2019-04" db="EMBL/GenBank/DDBJ databases">
        <authorList>
            <person name="Van Vliet M D."/>
        </authorList>
    </citation>
    <scope>NUCLEOTIDE SEQUENCE [LARGE SCALE GENOMIC DNA]</scope>
    <source>
        <strain evidence="2 3">F21</strain>
    </source>
</reference>
<feature type="coiled-coil region" evidence="1">
    <location>
        <begin position="142"/>
        <end position="176"/>
    </location>
</feature>
<gene>
    <name evidence="2" type="ORF">SCARR_02420</name>
</gene>
<dbReference type="EMBL" id="CAAHFH010000001">
    <property type="protein sequence ID" value="VGO20357.1"/>
    <property type="molecule type" value="Genomic_DNA"/>
</dbReference>
<accession>A0A6C2ULQ8</accession>